<proteinExistence type="predicted"/>
<dbReference type="Pfam" id="PF05057">
    <property type="entry name" value="DUF676"/>
    <property type="match status" value="1"/>
</dbReference>
<protein>
    <recommendedName>
        <fullName evidence="1">DUF676 domain-containing protein</fullName>
    </recommendedName>
</protein>
<dbReference type="Proteomes" id="UP000023152">
    <property type="component" value="Unassembled WGS sequence"/>
</dbReference>
<dbReference type="Gene3D" id="3.40.50.1820">
    <property type="entry name" value="alpha/beta hydrolase"/>
    <property type="match status" value="1"/>
</dbReference>
<dbReference type="AlphaFoldDB" id="X6NXY8"/>
<dbReference type="InterPro" id="IPR044294">
    <property type="entry name" value="Lipase-like"/>
</dbReference>
<evidence type="ECO:0000259" key="1">
    <source>
        <dbReference type="Pfam" id="PF05057"/>
    </source>
</evidence>
<accession>X6NXY8</accession>
<name>X6NXY8_RETFI</name>
<dbReference type="PANTHER" id="PTHR12482">
    <property type="entry name" value="LIPASE ROG1-RELATED-RELATED"/>
    <property type="match status" value="1"/>
</dbReference>
<evidence type="ECO:0000313" key="3">
    <source>
        <dbReference type="Proteomes" id="UP000023152"/>
    </source>
</evidence>
<dbReference type="EMBL" id="ASPP01005285">
    <property type="protein sequence ID" value="ETO30841.1"/>
    <property type="molecule type" value="Genomic_DNA"/>
</dbReference>
<reference evidence="2 3" key="1">
    <citation type="journal article" date="2013" name="Curr. Biol.">
        <title>The Genome of the Foraminiferan Reticulomyxa filosa.</title>
        <authorList>
            <person name="Glockner G."/>
            <person name="Hulsmann N."/>
            <person name="Schleicher M."/>
            <person name="Noegel A.A."/>
            <person name="Eichinger L."/>
            <person name="Gallinger C."/>
            <person name="Pawlowski J."/>
            <person name="Sierra R."/>
            <person name="Euteneuer U."/>
            <person name="Pillet L."/>
            <person name="Moustafa A."/>
            <person name="Platzer M."/>
            <person name="Groth M."/>
            <person name="Szafranski K."/>
            <person name="Schliwa M."/>
        </authorList>
    </citation>
    <scope>NUCLEOTIDE SEQUENCE [LARGE SCALE GENOMIC DNA]</scope>
</reference>
<sequence>MYPLMYGLKKTCLEKAKASHENYVIHINRSNSDDYMLGWWKTSDGIDHGGKRLSQSIVQLVTQYPSIKRLSLIGGSLGGLYIRHAITQLYDYDRHRFQYGLEGANFVTLASPHLGVCLCVDDWVKQKKSLYTFAKYVFNIGNAIINHRFLCSLFSRYKSMSSIPSLSSSQNIRLFATLAQLLQLDHERLLYHMANDETYLEPLKKFNNLICYANVLNDSRVSYSSAAILPTYGLDQVHALGQNTSELIFSNLCGDEHRKAKKNTSLYKQNEEEIDSPVSGGNLALTLSLRDAEGIVYELMRANGHVQNTSAQNQWFYRLQNEIPWSRCVCIINERFGAHSMLSNPIFFYRGCQPLLRHLTEHFQW</sequence>
<dbReference type="SUPFAM" id="SSF53474">
    <property type="entry name" value="alpha/beta-Hydrolases"/>
    <property type="match status" value="1"/>
</dbReference>
<organism evidence="2 3">
    <name type="scientific">Reticulomyxa filosa</name>
    <dbReference type="NCBI Taxonomy" id="46433"/>
    <lineage>
        <taxon>Eukaryota</taxon>
        <taxon>Sar</taxon>
        <taxon>Rhizaria</taxon>
        <taxon>Retaria</taxon>
        <taxon>Foraminifera</taxon>
        <taxon>Monothalamids</taxon>
        <taxon>Reticulomyxidae</taxon>
        <taxon>Reticulomyxa</taxon>
    </lineage>
</organism>
<feature type="domain" description="DUF676" evidence="1">
    <location>
        <begin position="41"/>
        <end position="225"/>
    </location>
</feature>
<keyword evidence="3" id="KW-1185">Reference proteome</keyword>
<dbReference type="InterPro" id="IPR029058">
    <property type="entry name" value="AB_hydrolase_fold"/>
</dbReference>
<dbReference type="InterPro" id="IPR007751">
    <property type="entry name" value="DUF676_lipase-like"/>
</dbReference>
<dbReference type="OrthoDB" id="273452at2759"/>
<comment type="caution">
    <text evidence="2">The sequence shown here is derived from an EMBL/GenBank/DDBJ whole genome shotgun (WGS) entry which is preliminary data.</text>
</comment>
<evidence type="ECO:0000313" key="2">
    <source>
        <dbReference type="EMBL" id="ETO30841.1"/>
    </source>
</evidence>
<gene>
    <name evidence="2" type="ORF">RFI_06277</name>
</gene>
<dbReference type="PANTHER" id="PTHR12482:SF62">
    <property type="entry name" value="LIPASE ROG1-RELATED"/>
    <property type="match status" value="1"/>
</dbReference>